<feature type="domain" description="Zn(2)-C6 fungal-type" evidence="5">
    <location>
        <begin position="7"/>
        <end position="35"/>
    </location>
</feature>
<evidence type="ECO:0000259" key="5">
    <source>
        <dbReference type="PROSITE" id="PS50048"/>
    </source>
</evidence>
<keyword evidence="4" id="KW-1133">Transmembrane helix</keyword>
<evidence type="ECO:0000256" key="1">
    <source>
        <dbReference type="ARBA" id="ARBA00004123"/>
    </source>
</evidence>
<keyword evidence="7" id="KW-1185">Reference proteome</keyword>
<dbReference type="SUPFAM" id="SSF57701">
    <property type="entry name" value="Zn2/Cys6 DNA-binding domain"/>
    <property type="match status" value="1"/>
</dbReference>
<dbReference type="Pfam" id="PF00172">
    <property type="entry name" value="Zn_clus"/>
    <property type="match status" value="1"/>
</dbReference>
<keyword evidence="4" id="KW-0812">Transmembrane</keyword>
<feature type="transmembrane region" description="Helical" evidence="4">
    <location>
        <begin position="387"/>
        <end position="407"/>
    </location>
</feature>
<evidence type="ECO:0000313" key="6">
    <source>
        <dbReference type="EMBL" id="OAA65241.1"/>
    </source>
</evidence>
<dbReference type="PANTHER" id="PTHR37534">
    <property type="entry name" value="TRANSCRIPTIONAL ACTIVATOR PROTEIN UGA3"/>
    <property type="match status" value="1"/>
</dbReference>
<gene>
    <name evidence="6" type="ORF">SPI_02028</name>
</gene>
<dbReference type="GO" id="GO:0008270">
    <property type="term" value="F:zinc ion binding"/>
    <property type="evidence" value="ECO:0007669"/>
    <property type="project" value="InterPro"/>
</dbReference>
<organism evidence="6 7">
    <name type="scientific">Niveomyces insectorum RCEF 264</name>
    <dbReference type="NCBI Taxonomy" id="1081102"/>
    <lineage>
        <taxon>Eukaryota</taxon>
        <taxon>Fungi</taxon>
        <taxon>Dikarya</taxon>
        <taxon>Ascomycota</taxon>
        <taxon>Pezizomycotina</taxon>
        <taxon>Sordariomycetes</taxon>
        <taxon>Hypocreomycetidae</taxon>
        <taxon>Hypocreales</taxon>
        <taxon>Cordycipitaceae</taxon>
        <taxon>Niveomyces</taxon>
    </lineage>
</organism>
<dbReference type="GO" id="GO:0000981">
    <property type="term" value="F:DNA-binding transcription factor activity, RNA polymerase II-specific"/>
    <property type="evidence" value="ECO:0007669"/>
    <property type="project" value="InterPro"/>
</dbReference>
<name>A0A167XPZ6_9HYPO</name>
<reference evidence="6 7" key="1">
    <citation type="journal article" date="2016" name="Genome Biol. Evol.">
        <title>Divergent and convergent evolution of fungal pathogenicity.</title>
        <authorList>
            <person name="Shang Y."/>
            <person name="Xiao G."/>
            <person name="Zheng P."/>
            <person name="Cen K."/>
            <person name="Zhan S."/>
            <person name="Wang C."/>
        </authorList>
    </citation>
    <scope>NUCLEOTIDE SEQUENCE [LARGE SCALE GENOMIC DNA]</scope>
    <source>
        <strain evidence="6 7">RCEF 264</strain>
    </source>
</reference>
<dbReference type="InterPro" id="IPR036864">
    <property type="entry name" value="Zn2-C6_fun-type_DNA-bd_sf"/>
</dbReference>
<comment type="subcellular location">
    <subcellularLocation>
        <location evidence="1">Nucleus</location>
    </subcellularLocation>
</comment>
<keyword evidence="4" id="KW-0472">Membrane</keyword>
<dbReference type="OrthoDB" id="3251668at2759"/>
<feature type="compositionally biased region" description="Basic residues" evidence="3">
    <location>
        <begin position="70"/>
        <end position="79"/>
    </location>
</feature>
<dbReference type="PROSITE" id="PS00463">
    <property type="entry name" value="ZN2_CY6_FUNGAL_1"/>
    <property type="match status" value="1"/>
</dbReference>
<proteinExistence type="predicted"/>
<dbReference type="GO" id="GO:0045944">
    <property type="term" value="P:positive regulation of transcription by RNA polymerase II"/>
    <property type="evidence" value="ECO:0007669"/>
    <property type="project" value="TreeGrafter"/>
</dbReference>
<feature type="transmembrane region" description="Helical" evidence="4">
    <location>
        <begin position="254"/>
        <end position="277"/>
    </location>
</feature>
<dbReference type="InterPro" id="IPR021858">
    <property type="entry name" value="Fun_TF"/>
</dbReference>
<dbReference type="Gene3D" id="4.10.240.10">
    <property type="entry name" value="Zn(2)-C6 fungal-type DNA-binding domain"/>
    <property type="match status" value="1"/>
</dbReference>
<dbReference type="EMBL" id="AZHD01000003">
    <property type="protein sequence ID" value="OAA65241.1"/>
    <property type="molecule type" value="Genomic_DNA"/>
</dbReference>
<evidence type="ECO:0000256" key="4">
    <source>
        <dbReference type="SAM" id="Phobius"/>
    </source>
</evidence>
<keyword evidence="2" id="KW-0539">Nucleus</keyword>
<evidence type="ECO:0000256" key="2">
    <source>
        <dbReference type="ARBA" id="ARBA00023242"/>
    </source>
</evidence>
<feature type="region of interest" description="Disordered" evidence="3">
    <location>
        <begin position="59"/>
        <end position="145"/>
    </location>
</feature>
<dbReference type="Proteomes" id="UP000076874">
    <property type="component" value="Unassembled WGS sequence"/>
</dbReference>
<accession>A0A167XPZ6</accession>
<dbReference type="InterPro" id="IPR001138">
    <property type="entry name" value="Zn2Cys6_DnaBD"/>
</dbReference>
<evidence type="ECO:0000256" key="3">
    <source>
        <dbReference type="SAM" id="MobiDB-lite"/>
    </source>
</evidence>
<protein>
    <submittedName>
        <fullName evidence="6">Transcription factor Cys6</fullName>
    </submittedName>
</protein>
<dbReference type="GO" id="GO:0005634">
    <property type="term" value="C:nucleus"/>
    <property type="evidence" value="ECO:0007669"/>
    <property type="project" value="UniProtKB-SubCell"/>
</dbReference>
<dbReference type="PROSITE" id="PS50048">
    <property type="entry name" value="ZN2_CY6_FUNGAL_2"/>
    <property type="match status" value="1"/>
</dbReference>
<dbReference type="CDD" id="cd00067">
    <property type="entry name" value="GAL4"/>
    <property type="match status" value="1"/>
</dbReference>
<feature type="region of interest" description="Disordered" evidence="3">
    <location>
        <begin position="329"/>
        <end position="362"/>
    </location>
</feature>
<dbReference type="AlphaFoldDB" id="A0A167XPZ6"/>
<dbReference type="GO" id="GO:0000976">
    <property type="term" value="F:transcription cis-regulatory region binding"/>
    <property type="evidence" value="ECO:0007669"/>
    <property type="project" value="TreeGrafter"/>
</dbReference>
<feature type="compositionally biased region" description="Polar residues" evidence="3">
    <location>
        <begin position="83"/>
        <end position="101"/>
    </location>
</feature>
<feature type="compositionally biased region" description="Pro residues" evidence="3">
    <location>
        <begin position="343"/>
        <end position="354"/>
    </location>
</feature>
<comment type="caution">
    <text evidence="6">The sequence shown here is derived from an EMBL/GenBank/DDBJ whole genome shotgun (WGS) entry which is preliminary data.</text>
</comment>
<dbReference type="SMART" id="SM00066">
    <property type="entry name" value="GAL4"/>
    <property type="match status" value="1"/>
</dbReference>
<dbReference type="Pfam" id="PF11951">
    <property type="entry name" value="Fungal_trans_2"/>
    <property type="match status" value="1"/>
</dbReference>
<dbReference type="PANTHER" id="PTHR37534:SF26">
    <property type="entry name" value="TRANSCRIPTION FACTOR, PUTATIVE-RELATED"/>
    <property type="match status" value="1"/>
</dbReference>
<evidence type="ECO:0000313" key="7">
    <source>
        <dbReference type="Proteomes" id="UP000076874"/>
    </source>
</evidence>
<sequence>MPRKTTGCWTCRARKKKCDDGRPSCAACALRALVCYGYGAKPGWMDGGDQERTVLASMNRRAKESYSERRRARAARVARHGSLASTETGTATGLPSPSPGSATGPFGDACVGSSDRQSSCDGVDLLPTTARSSPQSPPPPPLSHRSVRAFLYNETELSLLMYYFDHVFPRLAPFFTYSAADGGRGWLLSLLLRTKPLGAAAICISACDQAQFVLGPLSDIPQPNHDLETKHIQSVVDLRAHLTQLAQQTGASRMAVAVEALACIMHLILFEVALLWIPRKDQLNDWVMHLDAASALLSSVDFTMAGRDAEDAPLWEACDDGAVEAVAEDTTTSAVEDVAGPSPGQPPSPPPQPSSPSSSSSSTTAHDVARFFPVAFLSDGDRAAFDFFLTMYTYCFIVAAVGQGLTARSAASVRRTRAIFHRGQSKLRDMFGCEDAILITLLDIAVLRHWKQRAQRDGTLSVRALTRRAAVLERRLAAGAGAGAATTTTTTTSTTTAHRDEQIRMITATYRHAGLLFLHVVVSGFYPHLPEIRAAVLQTRDALAYMRAHGDTNFPSWPFCVAGCLALPADYPHFRALLPPPQAGTHPLVLTMWTLSIVERCWQLRRAQAAHEETVDWVAAMNDLGTRLLLL</sequence>
<dbReference type="STRING" id="1081102.A0A167XPZ6"/>